<keyword evidence="2" id="KW-1185">Reference proteome</keyword>
<accession>A0A2T0BK66</accession>
<reference evidence="1 2" key="1">
    <citation type="submission" date="2018-03" db="EMBL/GenBank/DDBJ databases">
        <title>Genome sequence of Clostridium luticellarii DSM 29923.</title>
        <authorList>
            <person name="Poehlein A."/>
            <person name="Daniel R."/>
        </authorList>
    </citation>
    <scope>NUCLEOTIDE SEQUENCE [LARGE SCALE GENOMIC DNA]</scope>
    <source>
        <strain evidence="1 2">DSM 29923</strain>
    </source>
</reference>
<dbReference type="InterPro" id="IPR046286">
    <property type="entry name" value="DUF6323"/>
</dbReference>
<organism evidence="1 2">
    <name type="scientific">Clostridium luticellarii</name>
    <dbReference type="NCBI Taxonomy" id="1691940"/>
    <lineage>
        <taxon>Bacteria</taxon>
        <taxon>Bacillati</taxon>
        <taxon>Bacillota</taxon>
        <taxon>Clostridia</taxon>
        <taxon>Eubacteriales</taxon>
        <taxon>Clostridiaceae</taxon>
        <taxon>Clostridium</taxon>
    </lineage>
</organism>
<comment type="caution">
    <text evidence="1">The sequence shown here is derived from an EMBL/GenBank/DDBJ whole genome shotgun (WGS) entry which is preliminary data.</text>
</comment>
<dbReference type="EMBL" id="PVXP01000040">
    <property type="protein sequence ID" value="PRR84223.1"/>
    <property type="molecule type" value="Genomic_DNA"/>
</dbReference>
<evidence type="ECO:0000313" key="1">
    <source>
        <dbReference type="EMBL" id="PRR84223.1"/>
    </source>
</evidence>
<dbReference type="RefSeq" id="WP_106010093.1">
    <property type="nucleotide sequence ID" value="NZ_JALCQA010000043.1"/>
</dbReference>
<evidence type="ECO:0000313" key="2">
    <source>
        <dbReference type="Proteomes" id="UP000237798"/>
    </source>
</evidence>
<dbReference type="Pfam" id="PF19848">
    <property type="entry name" value="DUF6323"/>
    <property type="match status" value="1"/>
</dbReference>
<sequence length="154" mass="17904">MNLPKIFDSINKSQEFNSIDKIFKLNDILRDYNLVLDVEDIKDIINSKNNTLRSQGRIELNLNVIESIIKELGKSPYINQENFVETVNDVYAVFHHVKNCTSDLLCDKDVLKAIMFFYNSVYNGSMELVMGKGTEKIINNFKHNKELTCIEEEY</sequence>
<dbReference type="Proteomes" id="UP000237798">
    <property type="component" value="Unassembled WGS sequence"/>
</dbReference>
<proteinExistence type="predicted"/>
<protein>
    <submittedName>
        <fullName evidence="1">Uncharacterized protein</fullName>
    </submittedName>
</protein>
<dbReference type="AlphaFoldDB" id="A0A2T0BK66"/>
<name>A0A2T0BK66_9CLOT</name>
<dbReference type="OrthoDB" id="1707441at2"/>
<gene>
    <name evidence="1" type="ORF">CLLU_24830</name>
</gene>